<comment type="caution">
    <text evidence="3">The sequence shown here is derived from an EMBL/GenBank/DDBJ whole genome shotgun (WGS) entry which is preliminary data.</text>
</comment>
<accession>K2Q4J8</accession>
<comment type="similarity">
    <text evidence="2">Belongs to the RelE toxin family.</text>
</comment>
<evidence type="ECO:0000256" key="2">
    <source>
        <dbReference type="PIRNR" id="PIRNR029218"/>
    </source>
</evidence>
<organism evidence="3 4">
    <name type="scientific">Agrobacterium albertimagni AOL15</name>
    <dbReference type="NCBI Taxonomy" id="1156935"/>
    <lineage>
        <taxon>Bacteria</taxon>
        <taxon>Pseudomonadati</taxon>
        <taxon>Pseudomonadota</taxon>
        <taxon>Alphaproteobacteria</taxon>
        <taxon>Hyphomicrobiales</taxon>
        <taxon>Rhizobiaceae</taxon>
        <taxon>Rhizobium/Agrobacterium group</taxon>
        <taxon>Agrobacterium</taxon>
    </lineage>
</organism>
<evidence type="ECO:0000313" key="3">
    <source>
        <dbReference type="EMBL" id="EKF60115.1"/>
    </source>
</evidence>
<gene>
    <name evidence="3" type="ORF">QWE_08471</name>
</gene>
<dbReference type="PATRIC" id="fig|1156935.5.peg.1703"/>
<dbReference type="InterPro" id="IPR035093">
    <property type="entry name" value="RelE/ParE_toxin_dom_sf"/>
</dbReference>
<dbReference type="PIRSF" id="PIRSF029218">
    <property type="entry name" value="ParE"/>
    <property type="match status" value="1"/>
</dbReference>
<dbReference type="AlphaFoldDB" id="K2Q4J8"/>
<dbReference type="Pfam" id="PF05016">
    <property type="entry name" value="ParE_toxin"/>
    <property type="match status" value="1"/>
</dbReference>
<evidence type="ECO:0000313" key="4">
    <source>
        <dbReference type="Proteomes" id="UP000007123"/>
    </source>
</evidence>
<sequence length="96" mass="11181">MTYRLTREAEADIIEIAEIGIRSWGIRQAQTYHNGLFDLFELIASTPEMARQRSELSPPVRVQRYRAHLVIYLTEDGGGVLIVRVRHGREDWQEDI</sequence>
<dbReference type="InterPro" id="IPR028344">
    <property type="entry name" value="ParE1/4"/>
</dbReference>
<dbReference type="eggNOG" id="COG3668">
    <property type="taxonomic scope" value="Bacteria"/>
</dbReference>
<dbReference type="InterPro" id="IPR007712">
    <property type="entry name" value="RelE/ParE_toxin"/>
</dbReference>
<protein>
    <recommendedName>
        <fullName evidence="2">Toxin</fullName>
    </recommendedName>
</protein>
<keyword evidence="4" id="KW-1185">Reference proteome</keyword>
<proteinExistence type="inferred from homology"/>
<dbReference type="Proteomes" id="UP000007123">
    <property type="component" value="Unassembled WGS sequence"/>
</dbReference>
<evidence type="ECO:0000256" key="1">
    <source>
        <dbReference type="ARBA" id="ARBA00022649"/>
    </source>
</evidence>
<dbReference type="Gene3D" id="3.30.2310.20">
    <property type="entry name" value="RelE-like"/>
    <property type="match status" value="1"/>
</dbReference>
<dbReference type="OrthoDB" id="7173315at2"/>
<name>K2Q4J8_9HYPH</name>
<dbReference type="RefSeq" id="WP_006725686.1">
    <property type="nucleotide sequence ID" value="NZ_ALJF01000006.1"/>
</dbReference>
<reference evidence="3 4" key="1">
    <citation type="journal article" date="2012" name="J. Bacteriol.">
        <title>Draft Genome Sequence of Agrobacterium albertimagni Strain AOL15.</title>
        <authorList>
            <person name="Trimble W.L."/>
            <person name="Phung le T."/>
            <person name="Meyer F."/>
            <person name="Gilbert J.A."/>
            <person name="Silver S."/>
        </authorList>
    </citation>
    <scope>NUCLEOTIDE SEQUENCE [LARGE SCALE GENOMIC DNA]</scope>
    <source>
        <strain evidence="3 4">AOL15</strain>
    </source>
</reference>
<dbReference type="STRING" id="1156935.QWE_08471"/>
<keyword evidence="1" id="KW-1277">Toxin-antitoxin system</keyword>
<dbReference type="EMBL" id="ALJF01000006">
    <property type="protein sequence ID" value="EKF60115.1"/>
    <property type="molecule type" value="Genomic_DNA"/>
</dbReference>